<dbReference type="GO" id="GO:0031012">
    <property type="term" value="C:extracellular matrix"/>
    <property type="evidence" value="ECO:0007669"/>
    <property type="project" value="TreeGrafter"/>
</dbReference>
<dbReference type="Proteomes" id="UP001152888">
    <property type="component" value="Unassembled WGS sequence"/>
</dbReference>
<name>A0A9P0PK70_ACAOB</name>
<dbReference type="InterPro" id="IPR036691">
    <property type="entry name" value="Endo/exonu/phosph_ase_sf"/>
</dbReference>
<organism evidence="2 3">
    <name type="scientific">Acanthoscelides obtectus</name>
    <name type="common">Bean weevil</name>
    <name type="synonym">Bruchus obtectus</name>
    <dbReference type="NCBI Taxonomy" id="200917"/>
    <lineage>
        <taxon>Eukaryota</taxon>
        <taxon>Metazoa</taxon>
        <taxon>Ecdysozoa</taxon>
        <taxon>Arthropoda</taxon>
        <taxon>Hexapoda</taxon>
        <taxon>Insecta</taxon>
        <taxon>Pterygota</taxon>
        <taxon>Neoptera</taxon>
        <taxon>Endopterygota</taxon>
        <taxon>Coleoptera</taxon>
        <taxon>Polyphaga</taxon>
        <taxon>Cucujiformia</taxon>
        <taxon>Chrysomeloidea</taxon>
        <taxon>Chrysomelidae</taxon>
        <taxon>Bruchinae</taxon>
        <taxon>Bruchini</taxon>
        <taxon>Acanthoscelides</taxon>
    </lineage>
</organism>
<dbReference type="InterPro" id="IPR005135">
    <property type="entry name" value="Endo/exonuclease/phosphatase"/>
</dbReference>
<reference evidence="2" key="1">
    <citation type="submission" date="2022-03" db="EMBL/GenBank/DDBJ databases">
        <authorList>
            <person name="Sayadi A."/>
        </authorList>
    </citation>
    <scope>NUCLEOTIDE SEQUENCE</scope>
</reference>
<dbReference type="PANTHER" id="PTHR33395:SF22">
    <property type="entry name" value="REVERSE TRANSCRIPTASE DOMAIN-CONTAINING PROTEIN"/>
    <property type="match status" value="1"/>
</dbReference>
<dbReference type="GO" id="GO:0003824">
    <property type="term" value="F:catalytic activity"/>
    <property type="evidence" value="ECO:0007669"/>
    <property type="project" value="InterPro"/>
</dbReference>
<feature type="domain" description="Endonuclease/exonuclease/phosphatase" evidence="1">
    <location>
        <begin position="26"/>
        <end position="156"/>
    </location>
</feature>
<accession>A0A9P0PK70</accession>
<dbReference type="PANTHER" id="PTHR33395">
    <property type="entry name" value="TRANSCRIPTASE, PUTATIVE-RELATED-RELATED"/>
    <property type="match status" value="1"/>
</dbReference>
<dbReference type="OrthoDB" id="410592at2759"/>
<keyword evidence="3" id="KW-1185">Reference proteome</keyword>
<dbReference type="AlphaFoldDB" id="A0A9P0PK70"/>
<evidence type="ECO:0000313" key="2">
    <source>
        <dbReference type="EMBL" id="CAH1984017.1"/>
    </source>
</evidence>
<evidence type="ECO:0000313" key="3">
    <source>
        <dbReference type="Proteomes" id="UP001152888"/>
    </source>
</evidence>
<sequence length="416" mass="48129">MGNKQKLKNLRIAHVNARSLVSGFDCFKSLVEDNDLHIVGVSETWLSDNIPSDVVSIRGFNLFRCDRQGRGGGVAIFIKSDTVSNVQVLSFDNSYNELKIEFLFLSFKIGNTSFCVGVIYKPPNENLLSMLEFLYNLLPQLISEYDNILVLGDFNINMLVENKINDCLEIYGMAQIISEPTRITERTSTLLDPIFISSSTSYVSSGTMNADRFSDHQMVYCDVKCSIKCEPKFVTYRVFNNINSEAFDNDLYRIDWESILYFSDIESKVEFLTSNLLSLFDLHCSERTVRVTKPKAPWRTANVQMLFRERGEALSKYKMNPSEENWNSYKSLRNYCLLALRKEKSAYLEHLHENKNSKSLYKSLKQMHIQSNKEPPNIPVHLSNPYKVNDYFTSIFKNSDEQCIDKIIHYRNNRHI</sequence>
<dbReference type="SUPFAM" id="SSF56219">
    <property type="entry name" value="DNase I-like"/>
    <property type="match status" value="1"/>
</dbReference>
<dbReference type="GO" id="GO:0061343">
    <property type="term" value="P:cell adhesion involved in heart morphogenesis"/>
    <property type="evidence" value="ECO:0007669"/>
    <property type="project" value="TreeGrafter"/>
</dbReference>
<proteinExistence type="predicted"/>
<evidence type="ECO:0000259" key="1">
    <source>
        <dbReference type="Pfam" id="PF03372"/>
    </source>
</evidence>
<comment type="caution">
    <text evidence="2">The sequence shown here is derived from an EMBL/GenBank/DDBJ whole genome shotgun (WGS) entry which is preliminary data.</text>
</comment>
<dbReference type="GO" id="GO:0007508">
    <property type="term" value="P:larval heart development"/>
    <property type="evidence" value="ECO:0007669"/>
    <property type="project" value="TreeGrafter"/>
</dbReference>
<gene>
    <name evidence="2" type="ORF">ACAOBT_LOCUS15870</name>
</gene>
<dbReference type="EMBL" id="CAKOFQ010006949">
    <property type="protein sequence ID" value="CAH1984017.1"/>
    <property type="molecule type" value="Genomic_DNA"/>
</dbReference>
<dbReference type="Pfam" id="PF03372">
    <property type="entry name" value="Exo_endo_phos"/>
    <property type="match status" value="1"/>
</dbReference>
<protein>
    <recommendedName>
        <fullName evidence="1">Endonuclease/exonuclease/phosphatase domain-containing protein</fullName>
    </recommendedName>
</protein>
<dbReference type="Gene3D" id="3.60.10.10">
    <property type="entry name" value="Endonuclease/exonuclease/phosphatase"/>
    <property type="match status" value="1"/>
</dbReference>